<dbReference type="Pfam" id="PF01433">
    <property type="entry name" value="Peptidase_M1"/>
    <property type="match status" value="1"/>
</dbReference>
<feature type="domain" description="Peptidase M1 leukotriene A4 hydrolase/aminopeptidase C-terminal" evidence="15">
    <location>
        <begin position="463"/>
        <end position="594"/>
    </location>
</feature>
<feature type="binding site" evidence="13">
    <location>
        <begin position="135"/>
        <end position="137"/>
    </location>
    <ligand>
        <name>a peptide</name>
        <dbReference type="ChEBI" id="CHEBI:60466"/>
    </ligand>
</feature>
<dbReference type="InterPro" id="IPR049980">
    <property type="entry name" value="LTA4H_cat"/>
</dbReference>
<dbReference type="CDD" id="cd09599">
    <property type="entry name" value="M1_LTA4H"/>
    <property type="match status" value="1"/>
</dbReference>
<feature type="active site" description="Proton acceptor" evidence="12">
    <location>
        <position position="292"/>
    </location>
</feature>
<dbReference type="AlphaFoldDB" id="A0A5M6DK92"/>
<dbReference type="Proteomes" id="UP000323426">
    <property type="component" value="Unassembled WGS sequence"/>
</dbReference>
<dbReference type="InterPro" id="IPR014782">
    <property type="entry name" value="Peptidase_M1_dom"/>
</dbReference>
<feature type="active site" description="Proton donor" evidence="12">
    <location>
        <position position="379"/>
    </location>
</feature>
<dbReference type="Pfam" id="PF09127">
    <property type="entry name" value="Leuk-A4-hydro_C"/>
    <property type="match status" value="1"/>
</dbReference>
<proteinExistence type="inferred from homology"/>
<dbReference type="PANTHER" id="PTHR45726:SF3">
    <property type="entry name" value="LEUKOTRIENE A-4 HYDROLASE"/>
    <property type="match status" value="1"/>
</dbReference>
<dbReference type="Gene3D" id="2.60.40.1730">
    <property type="entry name" value="tricorn interacting facor f3 domain"/>
    <property type="match status" value="1"/>
</dbReference>
<feature type="binding site" evidence="14">
    <location>
        <position position="314"/>
    </location>
    <ligand>
        <name>Zn(2+)</name>
        <dbReference type="ChEBI" id="CHEBI:29105"/>
        <note>catalytic</note>
    </ligand>
</feature>
<dbReference type="RefSeq" id="WP_150087883.1">
    <property type="nucleotide sequence ID" value="NZ_VWSF01000004.1"/>
</dbReference>
<name>A0A5M6DK92_9BACT</name>
<keyword evidence="6" id="KW-0963">Cytoplasm</keyword>
<dbReference type="PRINTS" id="PR00756">
    <property type="entry name" value="ALADIPTASE"/>
</dbReference>
<feature type="binding site" evidence="13">
    <location>
        <begin position="262"/>
        <end position="267"/>
    </location>
    <ligand>
        <name>a peptide</name>
        <dbReference type="ChEBI" id="CHEBI:60466"/>
    </ligand>
</feature>
<evidence type="ECO:0000256" key="8">
    <source>
        <dbReference type="ARBA" id="ARBA00022723"/>
    </source>
</evidence>
<feature type="binding site" evidence="14">
    <location>
        <position position="295"/>
    </location>
    <ligand>
        <name>Zn(2+)</name>
        <dbReference type="ChEBI" id="CHEBI:29105"/>
        <note>catalytic</note>
    </ligand>
</feature>
<dbReference type="Gene3D" id="1.10.390.10">
    <property type="entry name" value="Neutral Protease Domain 2"/>
    <property type="match status" value="1"/>
</dbReference>
<evidence type="ECO:0000256" key="3">
    <source>
        <dbReference type="ARBA" id="ARBA00010136"/>
    </source>
</evidence>
<evidence type="ECO:0000256" key="13">
    <source>
        <dbReference type="PIRSR" id="PIRSR634015-2"/>
    </source>
</evidence>
<dbReference type="SUPFAM" id="SSF48371">
    <property type="entry name" value="ARM repeat"/>
    <property type="match status" value="1"/>
</dbReference>
<comment type="cofactor">
    <cofactor evidence="14">
        <name>Zn(2+)</name>
        <dbReference type="ChEBI" id="CHEBI:29105"/>
    </cofactor>
    <text evidence="14">Binds 1 zinc ion per subunit.</text>
</comment>
<comment type="similarity">
    <text evidence="3">Belongs to the peptidase M1 family.</text>
</comment>
<reference evidence="16 17" key="1">
    <citation type="submission" date="2019-09" db="EMBL/GenBank/DDBJ databases">
        <title>Genome sequence and assembly of Adhaeribacter sp.</title>
        <authorList>
            <person name="Chhetri G."/>
        </authorList>
    </citation>
    <scope>NUCLEOTIDE SEQUENCE [LARGE SCALE GENOMIC DNA]</scope>
    <source>
        <strain evidence="16 17">DK36</strain>
    </source>
</reference>
<feature type="binding site" evidence="14">
    <location>
        <position position="291"/>
    </location>
    <ligand>
        <name>Zn(2+)</name>
        <dbReference type="ChEBI" id="CHEBI:29105"/>
        <note>catalytic</note>
    </ligand>
</feature>
<comment type="subcellular location">
    <subcellularLocation>
        <location evidence="2">Cytoplasm</location>
    </subcellularLocation>
</comment>
<dbReference type="InterPro" id="IPR016024">
    <property type="entry name" value="ARM-type_fold"/>
</dbReference>
<evidence type="ECO:0000256" key="12">
    <source>
        <dbReference type="PIRSR" id="PIRSR634015-1"/>
    </source>
</evidence>
<evidence type="ECO:0000256" key="7">
    <source>
        <dbReference type="ARBA" id="ARBA00022670"/>
    </source>
</evidence>
<sequence length="596" mass="68103">MHDKYLYQQTTDTHSFAEPQKAVVTHLHLAIKVDFDNQKISGQATYNIKVAPNADEIIFDINNLKILKILLDDKTEATYKVGNSQPYLGQPLIIKLLPGTQKVTIWYETPTDAAALQWLSPAQTGGKRYPFLFTQSQAILARTWLPCQDSPGIRFTYEAQVAVPPQFLALMSALNPQRKNPTGIYTFKQERPIPSYLMALAVGNLEFKPLDNRTGVYAEPEQLAAAYQEFAQLPDMVTAAENLYGTYLWNRYDLLLLPPSFPFGGMENPMLTFVTPTIIAGDRSLTSLVAHELAHSWSGNLVTNATWNDFWLNEGFTVYFERRIMEALNGQDYADMLKVLGYQDLKQILQELGPDSPDTHLKLNLTNRDPDEGLTEIAYEKGNYFLLALEEKYGREYLDKFIREYFTQHAFRAMDTELFLKFLQENLLTQPGKLELQVQPEEWIYKANLPENKPELKSRRFGEVAGQSEKYKTDWLVTELNTTAWSTHEWLYFLHLLEPTLDPKQLKDLDAAFNLTNSGNAEILAVWFGFAIQHDYKPAYPALEKFLSTVGRRKFLMPLYKGLKAKNPGWATQIYKSARANYHAVATSSLDKLLLT</sequence>
<dbReference type="Gene3D" id="1.25.40.320">
    <property type="entry name" value="Peptidase M1, leukotriene A4 hydrolase/aminopeptidase C-terminal domain"/>
    <property type="match status" value="1"/>
</dbReference>
<evidence type="ECO:0000256" key="1">
    <source>
        <dbReference type="ARBA" id="ARBA00000098"/>
    </source>
</evidence>
<dbReference type="GO" id="GO:0016285">
    <property type="term" value="F:alanyl aminopeptidase activity"/>
    <property type="evidence" value="ECO:0007669"/>
    <property type="project" value="UniProtKB-EC"/>
</dbReference>
<dbReference type="InterPro" id="IPR034015">
    <property type="entry name" value="M1_LTA4H"/>
</dbReference>
<keyword evidence="17" id="KW-1185">Reference proteome</keyword>
<organism evidence="16 17">
    <name type="scientific">Adhaeribacter rhizoryzae</name>
    <dbReference type="NCBI Taxonomy" id="2607907"/>
    <lineage>
        <taxon>Bacteria</taxon>
        <taxon>Pseudomonadati</taxon>
        <taxon>Bacteroidota</taxon>
        <taxon>Cytophagia</taxon>
        <taxon>Cytophagales</taxon>
        <taxon>Hymenobacteraceae</taxon>
        <taxon>Adhaeribacter</taxon>
    </lineage>
</organism>
<comment type="catalytic activity">
    <reaction evidence="1">
        <text>Release of an N-terminal amino acid, Xaa-|-Yaa- from a peptide, amide or arylamide. Xaa is preferably Ala, but may be most amino acids including Pro (slow action). When a terminal hydrophobic residue is followed by a prolyl residue, the two may be released as an intact Xaa-Pro dipeptide.</text>
        <dbReference type="EC" id="3.4.11.2"/>
    </reaction>
</comment>
<evidence type="ECO:0000256" key="6">
    <source>
        <dbReference type="ARBA" id="ARBA00022490"/>
    </source>
</evidence>
<dbReference type="Pfam" id="PF17900">
    <property type="entry name" value="Peptidase_M1_N"/>
    <property type="match status" value="1"/>
</dbReference>
<dbReference type="EC" id="3.4.11.2" evidence="4"/>
<dbReference type="GO" id="GO:0008237">
    <property type="term" value="F:metallopeptidase activity"/>
    <property type="evidence" value="ECO:0007669"/>
    <property type="project" value="UniProtKB-KW"/>
</dbReference>
<dbReference type="InterPro" id="IPR027268">
    <property type="entry name" value="Peptidase_M4/M1_CTD_sf"/>
</dbReference>
<evidence type="ECO:0000256" key="11">
    <source>
        <dbReference type="ARBA" id="ARBA00023049"/>
    </source>
</evidence>
<protein>
    <recommendedName>
        <fullName evidence="5">Aminopeptidase N</fullName>
        <ecNumber evidence="4">3.4.11.2</ecNumber>
    </recommendedName>
</protein>
<keyword evidence="8 14" id="KW-0479">Metal-binding</keyword>
<evidence type="ECO:0000256" key="4">
    <source>
        <dbReference type="ARBA" id="ARBA00012564"/>
    </source>
</evidence>
<evidence type="ECO:0000313" key="16">
    <source>
        <dbReference type="EMBL" id="KAA5547967.1"/>
    </source>
</evidence>
<dbReference type="Gene3D" id="3.30.2010.30">
    <property type="match status" value="1"/>
</dbReference>
<dbReference type="FunFam" id="3.30.2010.30:FF:000001">
    <property type="entry name" value="Leukotriene A(4) hydrolase"/>
    <property type="match status" value="1"/>
</dbReference>
<evidence type="ECO:0000259" key="15">
    <source>
        <dbReference type="SMART" id="SM01263"/>
    </source>
</evidence>
<keyword evidence="11" id="KW-0482">Metalloprotease</keyword>
<evidence type="ECO:0000256" key="10">
    <source>
        <dbReference type="ARBA" id="ARBA00022833"/>
    </source>
</evidence>
<dbReference type="InterPro" id="IPR045357">
    <property type="entry name" value="Aminopeptidase_N-like_N"/>
</dbReference>
<dbReference type="InterPro" id="IPR042097">
    <property type="entry name" value="Aminopeptidase_N-like_N_sf"/>
</dbReference>
<accession>A0A5M6DK92</accession>
<dbReference type="EMBL" id="VWSF01000004">
    <property type="protein sequence ID" value="KAA5547967.1"/>
    <property type="molecule type" value="Genomic_DNA"/>
</dbReference>
<dbReference type="PANTHER" id="PTHR45726">
    <property type="entry name" value="LEUKOTRIENE A-4 HYDROLASE"/>
    <property type="match status" value="1"/>
</dbReference>
<dbReference type="GO" id="GO:0008270">
    <property type="term" value="F:zinc ion binding"/>
    <property type="evidence" value="ECO:0007669"/>
    <property type="project" value="InterPro"/>
</dbReference>
<evidence type="ECO:0000256" key="5">
    <source>
        <dbReference type="ARBA" id="ARBA00015611"/>
    </source>
</evidence>
<feature type="binding site" evidence="13">
    <location>
        <begin position="552"/>
        <end position="554"/>
    </location>
    <ligand>
        <name>a peptide</name>
        <dbReference type="ChEBI" id="CHEBI:60466"/>
    </ligand>
</feature>
<dbReference type="InterPro" id="IPR038502">
    <property type="entry name" value="M1_LTA-4_hydro/amino_C_sf"/>
</dbReference>
<evidence type="ECO:0000256" key="14">
    <source>
        <dbReference type="PIRSR" id="PIRSR634015-3"/>
    </source>
</evidence>
<evidence type="ECO:0000256" key="9">
    <source>
        <dbReference type="ARBA" id="ARBA00022801"/>
    </source>
</evidence>
<dbReference type="GO" id="GO:0006508">
    <property type="term" value="P:proteolysis"/>
    <property type="evidence" value="ECO:0007669"/>
    <property type="project" value="UniProtKB-KW"/>
</dbReference>
<keyword evidence="9" id="KW-0378">Hydrolase</keyword>
<evidence type="ECO:0000313" key="17">
    <source>
        <dbReference type="Proteomes" id="UP000323426"/>
    </source>
</evidence>
<comment type="caution">
    <text evidence="16">The sequence shown here is derived from an EMBL/GenBank/DDBJ whole genome shotgun (WGS) entry which is preliminary data.</text>
</comment>
<dbReference type="InterPro" id="IPR015211">
    <property type="entry name" value="Peptidase_M1_C"/>
</dbReference>
<dbReference type="SUPFAM" id="SSF55486">
    <property type="entry name" value="Metalloproteases ('zincins'), catalytic domain"/>
    <property type="match status" value="1"/>
</dbReference>
<dbReference type="GO" id="GO:0005737">
    <property type="term" value="C:cytoplasm"/>
    <property type="evidence" value="ECO:0007669"/>
    <property type="project" value="UniProtKB-SubCell"/>
</dbReference>
<dbReference type="InterPro" id="IPR001930">
    <property type="entry name" value="Peptidase_M1"/>
</dbReference>
<keyword evidence="10 14" id="KW-0862">Zinc</keyword>
<evidence type="ECO:0000256" key="2">
    <source>
        <dbReference type="ARBA" id="ARBA00004496"/>
    </source>
</evidence>
<keyword evidence="7" id="KW-0645">Protease</keyword>
<dbReference type="SMART" id="SM01263">
    <property type="entry name" value="Leuk-A4-hydro_C"/>
    <property type="match status" value="1"/>
</dbReference>
<gene>
    <name evidence="16" type="ORF">F0145_08510</name>
</gene>
<dbReference type="SUPFAM" id="SSF63737">
    <property type="entry name" value="Leukotriene A4 hydrolase N-terminal domain"/>
    <property type="match status" value="1"/>
</dbReference>